<dbReference type="AlphaFoldDB" id="F2BAM6"/>
<sequence>MGRLYGKEQDAGKAVLRGFVAKHTTRLHQQRGIGKFGRFSGYP</sequence>
<proteinExistence type="predicted"/>
<gene>
    <name evidence="1" type="ORF">HMPREF9123_0757</name>
</gene>
<name>F2BAM6_9NEIS</name>
<evidence type="ECO:0000313" key="2">
    <source>
        <dbReference type="Proteomes" id="UP000004105"/>
    </source>
</evidence>
<keyword evidence="2" id="KW-1185">Reference proteome</keyword>
<reference evidence="1 2" key="1">
    <citation type="submission" date="2011-02" db="EMBL/GenBank/DDBJ databases">
        <authorList>
            <person name="Muzny D."/>
            <person name="Qin X."/>
            <person name="Deng J."/>
            <person name="Jiang H."/>
            <person name="Liu Y."/>
            <person name="Qu J."/>
            <person name="Song X.-Z."/>
            <person name="Zhang L."/>
            <person name="Thornton R."/>
            <person name="Coyle M."/>
            <person name="Francisco L."/>
            <person name="Jackson L."/>
            <person name="Javaid M."/>
            <person name="Korchina V."/>
            <person name="Kovar C."/>
            <person name="Mata R."/>
            <person name="Mathew T."/>
            <person name="Ngo R."/>
            <person name="Nguyen L."/>
            <person name="Nguyen N."/>
            <person name="Okwuonu G."/>
            <person name="Ongeri F."/>
            <person name="Pham C."/>
            <person name="Simmons D."/>
            <person name="Wilczek-Boney K."/>
            <person name="Hale W."/>
            <person name="Jakkamsetti A."/>
            <person name="Pham P."/>
            <person name="Ruth R."/>
            <person name="San Lucas F."/>
            <person name="Warren J."/>
            <person name="Zhang J."/>
            <person name="Zhao Z."/>
            <person name="Zhou C."/>
            <person name="Zhu D."/>
            <person name="Lee S."/>
            <person name="Bess C."/>
            <person name="Blankenburg K."/>
            <person name="Forbes L."/>
            <person name="Fu Q."/>
            <person name="Gubbala S."/>
            <person name="Hirani K."/>
            <person name="Jayaseelan J.C."/>
            <person name="Lara F."/>
            <person name="Munidasa M."/>
            <person name="Palculict T."/>
            <person name="Patil S."/>
            <person name="Pu L.-L."/>
            <person name="Saada N."/>
            <person name="Tang L."/>
            <person name="Weissenberger G."/>
            <person name="Zhu Y."/>
            <person name="Hemphill L."/>
            <person name="Shang Y."/>
            <person name="Youmans B."/>
            <person name="Ayvaz T."/>
            <person name="Ross M."/>
            <person name="Santibanez J."/>
            <person name="Aqrawi P."/>
            <person name="Gross S."/>
            <person name="Joshi V."/>
            <person name="Fowler G."/>
            <person name="Nazareth L."/>
            <person name="Reid J."/>
            <person name="Worley K."/>
            <person name="Petrosino J."/>
            <person name="Highlander S."/>
            <person name="Gibbs R."/>
        </authorList>
    </citation>
    <scope>NUCLEOTIDE SEQUENCE [LARGE SCALE GENOMIC DNA]</scope>
    <source>
        <strain evidence="1 2">ATCC BAA-1200</strain>
    </source>
</reference>
<dbReference type="HOGENOM" id="CLU_3236428_0_0_4"/>
<protein>
    <submittedName>
        <fullName evidence="1">Uncharacterized protein</fullName>
    </submittedName>
</protein>
<accession>F2BAM6</accession>
<dbReference type="EMBL" id="AFAY01000012">
    <property type="protein sequence ID" value="EGF11641.1"/>
    <property type="molecule type" value="Genomic_DNA"/>
</dbReference>
<organism evidence="1 2">
    <name type="scientific">Neisseria bacilliformis ATCC BAA-1200</name>
    <dbReference type="NCBI Taxonomy" id="888742"/>
    <lineage>
        <taxon>Bacteria</taxon>
        <taxon>Pseudomonadati</taxon>
        <taxon>Pseudomonadota</taxon>
        <taxon>Betaproteobacteria</taxon>
        <taxon>Neisseriales</taxon>
        <taxon>Neisseriaceae</taxon>
        <taxon>Neisseria</taxon>
    </lineage>
</organism>
<comment type="caution">
    <text evidence="1">The sequence shown here is derived from an EMBL/GenBank/DDBJ whole genome shotgun (WGS) entry which is preliminary data.</text>
</comment>
<dbReference type="Proteomes" id="UP000004105">
    <property type="component" value="Unassembled WGS sequence"/>
</dbReference>
<evidence type="ECO:0000313" key="1">
    <source>
        <dbReference type="EMBL" id="EGF11641.1"/>
    </source>
</evidence>